<accession>A0A7Z1AE78</accession>
<evidence type="ECO:0000259" key="9">
    <source>
        <dbReference type="PROSITE" id="PS50192"/>
    </source>
</evidence>
<dbReference type="GO" id="GO:0005737">
    <property type="term" value="C:cytoplasm"/>
    <property type="evidence" value="ECO:0007669"/>
    <property type="project" value="UniProtKB-SubCell"/>
</dbReference>
<comment type="domain">
    <text evidence="7">Contains large globular domains required for ATP hydrolysis at each terminus and a third globular domain forming a flexible hinge near the middle of the molecule. These domains are separated by coiled-coil structures.</text>
</comment>
<feature type="coiled-coil region" evidence="7">
    <location>
        <begin position="466"/>
        <end position="500"/>
    </location>
</feature>
<dbReference type="Gene3D" id="3.40.50.300">
    <property type="entry name" value="P-loop containing nucleotide triphosphate hydrolases"/>
    <property type="match status" value="2"/>
</dbReference>
<dbReference type="GO" id="GO:0005524">
    <property type="term" value="F:ATP binding"/>
    <property type="evidence" value="ECO:0007669"/>
    <property type="project" value="UniProtKB-UniRule"/>
</dbReference>
<dbReference type="InterPro" id="IPR024704">
    <property type="entry name" value="SMC"/>
</dbReference>
<dbReference type="GO" id="GO:0016887">
    <property type="term" value="F:ATP hydrolysis activity"/>
    <property type="evidence" value="ECO:0007669"/>
    <property type="project" value="InterPro"/>
</dbReference>
<dbReference type="PROSITE" id="PS50192">
    <property type="entry name" value="T_SNARE"/>
    <property type="match status" value="1"/>
</dbReference>
<dbReference type="GO" id="GO:0030261">
    <property type="term" value="P:chromosome condensation"/>
    <property type="evidence" value="ECO:0007669"/>
    <property type="project" value="InterPro"/>
</dbReference>
<keyword evidence="4 7" id="KW-0175">Coiled coil</keyword>
<keyword evidence="3 7" id="KW-0067">ATP-binding</keyword>
<dbReference type="InterPro" id="IPR036277">
    <property type="entry name" value="SMC_hinge_sf"/>
</dbReference>
<dbReference type="RefSeq" id="WP_069126892.1">
    <property type="nucleotide sequence ID" value="NZ_MARB01000020.1"/>
</dbReference>
<evidence type="ECO:0000256" key="3">
    <source>
        <dbReference type="ARBA" id="ARBA00022840"/>
    </source>
</evidence>
<feature type="coiled-coil region" evidence="7">
    <location>
        <begin position="718"/>
        <end position="794"/>
    </location>
</feature>
<dbReference type="EMBL" id="MARB01000020">
    <property type="protein sequence ID" value="ODJ86592.1"/>
    <property type="molecule type" value="Genomic_DNA"/>
</dbReference>
<dbReference type="OrthoDB" id="9808768at2"/>
<dbReference type="InterPro" id="IPR003395">
    <property type="entry name" value="RecF/RecN/SMC_N"/>
</dbReference>
<dbReference type="InterPro" id="IPR027417">
    <property type="entry name" value="P-loop_NTPase"/>
</dbReference>
<dbReference type="NCBIfam" id="TIGR02168">
    <property type="entry name" value="SMC_prok_B"/>
    <property type="match status" value="1"/>
</dbReference>
<evidence type="ECO:0000313" key="11">
    <source>
        <dbReference type="Proteomes" id="UP000094769"/>
    </source>
</evidence>
<dbReference type="GO" id="GO:0007062">
    <property type="term" value="P:sister chromatid cohesion"/>
    <property type="evidence" value="ECO:0007669"/>
    <property type="project" value="InterPro"/>
</dbReference>
<comment type="caution">
    <text evidence="10">The sequence shown here is derived from an EMBL/GenBank/DDBJ whole genome shotgun (WGS) entry which is preliminary data.</text>
</comment>
<dbReference type="InterPro" id="IPR010935">
    <property type="entry name" value="SMC_hinge"/>
</dbReference>
<feature type="domain" description="T-SNARE coiled-coil homology" evidence="9">
    <location>
        <begin position="945"/>
        <end position="1007"/>
    </location>
</feature>
<feature type="compositionally biased region" description="Basic and acidic residues" evidence="8">
    <location>
        <begin position="354"/>
        <end position="374"/>
    </location>
</feature>
<keyword evidence="2 7" id="KW-0547">Nucleotide-binding</keyword>
<evidence type="ECO:0000256" key="1">
    <source>
        <dbReference type="ARBA" id="ARBA00022490"/>
    </source>
</evidence>
<dbReference type="AlphaFoldDB" id="A0A7Z1AE78"/>
<keyword evidence="1 7" id="KW-0963">Cytoplasm</keyword>
<evidence type="ECO:0000256" key="8">
    <source>
        <dbReference type="SAM" id="MobiDB-lite"/>
    </source>
</evidence>
<proteinExistence type="inferred from homology"/>
<evidence type="ECO:0000313" key="10">
    <source>
        <dbReference type="EMBL" id="ODJ86592.1"/>
    </source>
</evidence>
<dbReference type="Pfam" id="PF02463">
    <property type="entry name" value="SMC_N"/>
    <property type="match status" value="1"/>
</dbReference>
<evidence type="ECO:0000256" key="4">
    <source>
        <dbReference type="ARBA" id="ARBA00023054"/>
    </source>
</evidence>
<comment type="subunit">
    <text evidence="7">Homodimer.</text>
</comment>
<comment type="subcellular location">
    <subcellularLocation>
        <location evidence="7">Cytoplasm</location>
    </subcellularLocation>
</comment>
<dbReference type="PANTHER" id="PTHR43977">
    <property type="entry name" value="STRUCTURAL MAINTENANCE OF CHROMOSOMES PROTEIN 3"/>
    <property type="match status" value="1"/>
</dbReference>
<feature type="coiled-coil region" evidence="7">
    <location>
        <begin position="872"/>
        <end position="927"/>
    </location>
</feature>
<dbReference type="InterPro" id="IPR000727">
    <property type="entry name" value="T_SNARE_dom"/>
</dbReference>
<dbReference type="HAMAP" id="MF_01894">
    <property type="entry name" value="Smc_prok"/>
    <property type="match status" value="1"/>
</dbReference>
<dbReference type="Proteomes" id="UP000094769">
    <property type="component" value="Unassembled WGS sequence"/>
</dbReference>
<protein>
    <recommendedName>
        <fullName evidence="7">Chromosome partition protein Smc</fullName>
    </recommendedName>
</protein>
<dbReference type="PIRSF" id="PIRSF005719">
    <property type="entry name" value="SMC"/>
    <property type="match status" value="1"/>
</dbReference>
<comment type="similarity">
    <text evidence="7">Belongs to the SMC family.</text>
</comment>
<dbReference type="GO" id="GO:0006260">
    <property type="term" value="P:DNA replication"/>
    <property type="evidence" value="ECO:0007669"/>
    <property type="project" value="UniProtKB-UniRule"/>
</dbReference>
<comment type="similarity">
    <text evidence="6">Belongs to the methyl-accepting chemotaxis (MCP) protein family.</text>
</comment>
<dbReference type="SUPFAM" id="SSF75553">
    <property type="entry name" value="Smc hinge domain"/>
    <property type="match status" value="1"/>
</dbReference>
<dbReference type="Pfam" id="PF06470">
    <property type="entry name" value="SMC_hinge"/>
    <property type="match status" value="1"/>
</dbReference>
<dbReference type="GO" id="GO:0005694">
    <property type="term" value="C:chromosome"/>
    <property type="evidence" value="ECO:0007669"/>
    <property type="project" value="InterPro"/>
</dbReference>
<sequence>MRLEKIKLAGFKSFVDPTTVPIPSNLVGIVGPNGCGKSNVIDAVRWVMGESSAKMLRGESMADVIFNGSSVRKPVGAATIELLFDNSEGRAGGQYAQYNQISVKRQVSRDGQSIYYLNSVRCRRRDITDLFLGTGLGPRSYSIIEQGMISRLIEARPEDLRSFLEEAAGISKYKERRRETENRIRHTRENLERLTDLREEVAKQLQHLKRQAATAEKYQELKQQERQVKAELLALRWRSLHQDLEQRQRQIAELQNRLEKAIAEQRKLEAVIESDRDKHAEVNDRFNEVQGKFYSLGAEISGQEQAIQFARDSQRQQQQDLEQVEQALQESEAHKAQDEERLSELNASLQQEQPKLDQARGEEAGHSKALHEAEQAMQAWQHEWEQFNQKAAEPAQTAQVERTRINHLEQQGGNLEQRLQRLDEELGRLDDSQLLSEITALEADENRQKGEADTLHGQLDQAVELINQQREKNSQTANSLDQARADFQSKKGRLASLEALQQASLGQQDEGVEWLEKRQLSDAKRLAQEIKVEPRWQQAVELVLGFHLQAVCVDDIGRFNEQLAQLEKGALAFWDTRARTGDEYPAGEDTLLSKVTSPWNLQSLLGGVKLADTVHDAFARRQGLKAGETLVTPDGFWLGPDWLRVSRESDENAGVLAREEELRNLKQTLVEQERNVSELAADLEQGREALRQSEHSREQAQAGYNRLNRALSEIRASLSGKRTRADHLRQRREQLQHEQQEIADQINNDKELMEETRLRLHEALEAIENLGSRRESLVKQRDVLRDRVAEAREHLNQQRSSTHEVALRVESMRTAHTSLTQNLERAGSQLTQLTHRREELKATLDNSEAPLQQQLVMLNQKLSERTTVDKALNEVRRSLEDVDGHLRKKEQERHVAEQQVQERRDKLNQARLQSQEVNVRCMTLQEQLHEGGLDAEELFKTMDEDATEDAWQDQAERLANRIQRLGPINLAAIDEFQEQSERLNYLDEQHEDISRSLETLENAIRKIDRETRTRFKETFDQVNSGIKELFPRLFGGGHAYLELTGEDLLDTGVTVMARPPGKRNTNIHLLSGGEKALTAVAMVFAIFQLNPAPFCMLDEVDAPLDDANVGRFCDMVRDMSDQVQFIFITHNKITMEIANQLSGVTMHEPGVSRLVTVDVEEAAQLAAI</sequence>
<feature type="binding site" evidence="7">
    <location>
        <begin position="32"/>
        <end position="39"/>
    </location>
    <ligand>
        <name>ATP</name>
        <dbReference type="ChEBI" id="CHEBI:30616"/>
    </ligand>
</feature>
<feature type="coiled-coil region" evidence="7">
    <location>
        <begin position="655"/>
        <end position="689"/>
    </location>
</feature>
<keyword evidence="11" id="KW-1185">Reference proteome</keyword>
<feature type="coiled-coil region" evidence="7">
    <location>
        <begin position="170"/>
        <end position="278"/>
    </location>
</feature>
<keyword evidence="5 7" id="KW-0238">DNA-binding</keyword>
<feature type="coiled-coil region" evidence="7">
    <location>
        <begin position="983"/>
        <end position="1010"/>
    </location>
</feature>
<evidence type="ECO:0000256" key="2">
    <source>
        <dbReference type="ARBA" id="ARBA00022741"/>
    </source>
</evidence>
<organism evidence="10 11">
    <name type="scientific">Candidatus Thiodiazotropha endolucinida</name>
    <dbReference type="NCBI Taxonomy" id="1655433"/>
    <lineage>
        <taxon>Bacteria</taxon>
        <taxon>Pseudomonadati</taxon>
        <taxon>Pseudomonadota</taxon>
        <taxon>Gammaproteobacteria</taxon>
        <taxon>Chromatiales</taxon>
        <taxon>Sedimenticolaceae</taxon>
        <taxon>Candidatus Thiodiazotropha</taxon>
    </lineage>
</organism>
<dbReference type="CDD" id="cd03278">
    <property type="entry name" value="ABC_SMC_barmotin"/>
    <property type="match status" value="2"/>
</dbReference>
<evidence type="ECO:0000256" key="7">
    <source>
        <dbReference type="HAMAP-Rule" id="MF_01894"/>
    </source>
</evidence>
<gene>
    <name evidence="10" type="primary">smc_3</name>
    <name evidence="7" type="synonym">smc</name>
    <name evidence="10" type="ORF">CODIS_32320</name>
</gene>
<dbReference type="InterPro" id="IPR011890">
    <property type="entry name" value="SMC_prok"/>
</dbReference>
<feature type="region of interest" description="Disordered" evidence="8">
    <location>
        <begin position="351"/>
        <end position="376"/>
    </location>
</feature>
<comment type="function">
    <text evidence="7">Required for chromosome condensation and partitioning.</text>
</comment>
<dbReference type="SUPFAM" id="SSF52540">
    <property type="entry name" value="P-loop containing nucleoside triphosphate hydrolases"/>
    <property type="match status" value="1"/>
</dbReference>
<dbReference type="GO" id="GO:0007059">
    <property type="term" value="P:chromosome segregation"/>
    <property type="evidence" value="ECO:0007669"/>
    <property type="project" value="UniProtKB-UniRule"/>
</dbReference>
<evidence type="ECO:0000256" key="5">
    <source>
        <dbReference type="ARBA" id="ARBA00023125"/>
    </source>
</evidence>
<dbReference type="GO" id="GO:0003677">
    <property type="term" value="F:DNA binding"/>
    <property type="evidence" value="ECO:0007669"/>
    <property type="project" value="UniProtKB-UniRule"/>
</dbReference>
<reference evidence="10 11" key="1">
    <citation type="submission" date="2016-06" db="EMBL/GenBank/DDBJ databases">
        <title>Genome sequence of endosymbiont of Candidatus Endolucinida thiodiazotropha.</title>
        <authorList>
            <person name="Poehlein A."/>
            <person name="Koenig S."/>
            <person name="Heiden S.E."/>
            <person name="Thuermer A."/>
            <person name="Voget S."/>
            <person name="Daniel R."/>
            <person name="Markert S."/>
            <person name="Gros O."/>
            <person name="Schweder T."/>
        </authorList>
    </citation>
    <scope>NUCLEOTIDE SEQUENCE [LARGE SCALE GENOMIC DNA]</scope>
    <source>
        <strain evidence="10 11">COS</strain>
    </source>
</reference>
<evidence type="ECO:0000256" key="6">
    <source>
        <dbReference type="ARBA" id="ARBA00029447"/>
    </source>
</evidence>
<name>A0A7Z1AE78_9GAMM</name>